<evidence type="ECO:0000313" key="2">
    <source>
        <dbReference type="EMBL" id="KAK3780732.1"/>
    </source>
</evidence>
<reference evidence="2" key="1">
    <citation type="journal article" date="2023" name="G3 (Bethesda)">
        <title>A reference genome for the long-term kleptoplast-retaining sea slug Elysia crispata morphotype clarki.</title>
        <authorList>
            <person name="Eastman K.E."/>
            <person name="Pendleton A.L."/>
            <person name="Shaikh M.A."/>
            <person name="Suttiyut T."/>
            <person name="Ogas R."/>
            <person name="Tomko P."/>
            <person name="Gavelis G."/>
            <person name="Widhalm J.R."/>
            <person name="Wisecaver J.H."/>
        </authorList>
    </citation>
    <scope>NUCLEOTIDE SEQUENCE</scope>
    <source>
        <strain evidence="2">ECLA1</strain>
    </source>
</reference>
<dbReference type="Proteomes" id="UP001283361">
    <property type="component" value="Unassembled WGS sequence"/>
</dbReference>
<organism evidence="2 3">
    <name type="scientific">Elysia crispata</name>
    <name type="common">lettuce slug</name>
    <dbReference type="NCBI Taxonomy" id="231223"/>
    <lineage>
        <taxon>Eukaryota</taxon>
        <taxon>Metazoa</taxon>
        <taxon>Spiralia</taxon>
        <taxon>Lophotrochozoa</taxon>
        <taxon>Mollusca</taxon>
        <taxon>Gastropoda</taxon>
        <taxon>Heterobranchia</taxon>
        <taxon>Euthyneura</taxon>
        <taxon>Panpulmonata</taxon>
        <taxon>Sacoglossa</taxon>
        <taxon>Placobranchoidea</taxon>
        <taxon>Plakobranchidae</taxon>
        <taxon>Elysia</taxon>
    </lineage>
</organism>
<keyword evidence="3" id="KW-1185">Reference proteome</keyword>
<comment type="caution">
    <text evidence="2">The sequence shown here is derived from an EMBL/GenBank/DDBJ whole genome shotgun (WGS) entry which is preliminary data.</text>
</comment>
<protein>
    <submittedName>
        <fullName evidence="2">Uncharacterized protein</fullName>
    </submittedName>
</protein>
<sequence>MEGPGYQHNRHGTEDKESWRDLVTNTTATVLRTKSHGGTWSPTPPPRVMEGPGHQHNRHGIEYKESWRDHGTP</sequence>
<dbReference type="AlphaFoldDB" id="A0AAE1A5P1"/>
<evidence type="ECO:0000313" key="3">
    <source>
        <dbReference type="Proteomes" id="UP001283361"/>
    </source>
</evidence>
<feature type="region of interest" description="Disordered" evidence="1">
    <location>
        <begin position="30"/>
        <end position="73"/>
    </location>
</feature>
<feature type="compositionally biased region" description="Basic and acidic residues" evidence="1">
    <location>
        <begin position="59"/>
        <end position="73"/>
    </location>
</feature>
<gene>
    <name evidence="2" type="ORF">RRG08_050697</name>
</gene>
<dbReference type="EMBL" id="JAWDGP010002692">
    <property type="protein sequence ID" value="KAK3780732.1"/>
    <property type="molecule type" value="Genomic_DNA"/>
</dbReference>
<feature type="compositionally biased region" description="Basic and acidic residues" evidence="1">
    <location>
        <begin position="11"/>
        <end position="20"/>
    </location>
</feature>
<feature type="region of interest" description="Disordered" evidence="1">
    <location>
        <begin position="1"/>
        <end position="20"/>
    </location>
</feature>
<feature type="compositionally biased region" description="Polar residues" evidence="1">
    <location>
        <begin position="30"/>
        <end position="41"/>
    </location>
</feature>
<proteinExistence type="predicted"/>
<name>A0AAE1A5P1_9GAST</name>
<accession>A0AAE1A5P1</accession>
<evidence type="ECO:0000256" key="1">
    <source>
        <dbReference type="SAM" id="MobiDB-lite"/>
    </source>
</evidence>